<evidence type="ECO:0000313" key="4">
    <source>
        <dbReference type="EMBL" id="CAD8411131.1"/>
    </source>
</evidence>
<organism evidence="4">
    <name type="scientific">Proboscia inermis</name>
    <dbReference type="NCBI Taxonomy" id="420281"/>
    <lineage>
        <taxon>Eukaryota</taxon>
        <taxon>Sar</taxon>
        <taxon>Stramenopiles</taxon>
        <taxon>Ochrophyta</taxon>
        <taxon>Bacillariophyta</taxon>
        <taxon>Coscinodiscophyceae</taxon>
        <taxon>Rhizosoleniophycidae</taxon>
        <taxon>Rhizosoleniales</taxon>
        <taxon>Rhizosoleniaceae</taxon>
        <taxon>Proboscia</taxon>
    </lineage>
</organism>
<dbReference type="EMBL" id="HBEL01015146">
    <property type="protein sequence ID" value="CAD8411131.1"/>
    <property type="molecule type" value="Transcribed_RNA"/>
</dbReference>
<feature type="signal peptide" evidence="2">
    <location>
        <begin position="1"/>
        <end position="29"/>
    </location>
</feature>
<dbReference type="GO" id="GO:0008757">
    <property type="term" value="F:S-adenosylmethionine-dependent methyltransferase activity"/>
    <property type="evidence" value="ECO:0007669"/>
    <property type="project" value="InterPro"/>
</dbReference>
<dbReference type="InterPro" id="IPR013216">
    <property type="entry name" value="Methyltransf_11"/>
</dbReference>
<dbReference type="CDD" id="cd02440">
    <property type="entry name" value="AdoMet_MTases"/>
    <property type="match status" value="1"/>
</dbReference>
<feature type="chain" id="PRO_5030733692" description="Methyltransferase type 11 domain-containing protein" evidence="2">
    <location>
        <begin position="30"/>
        <end position="656"/>
    </location>
</feature>
<sequence length="656" mass="73462">MSYYSTSAQLKALAVLALTCVSFSLSTFACEAFHQQYNVGYSRRESATSLNMAFTPPTMIIGPMIRRMREEKEKKNQPLASDEEKAKGAPGLKVGANAWKWPVIWPYDPSIFDNKKETVEDPAMNPAMALLGGGGVPDFATPPIANDTEVFDTMKFWDEELSDVTTDLDSESTAKLATHFSFYLEDGMSVLELGAAENSYLPPGLKLDRHVGVGAVKKQMDKNDALTERLVVDLNNCIDEIGVNSTEFDSMGTETFDYIISSNTVDFLSKPREVFRSVWRLLKPGGKFIVAFSSKDAYADKFGDVQINLWRSYTDDQHMWIMGSYFQFSAGDGWTDIQGYDISVDDAKKEDIPIVGSLLNKDKPPNLFVVQATKVLDDAVIDESNPERSVKSKMWLLPVMDDRDKTLLAPRLARAYVMSDSEETKKLISDNMQESLPKVYKALVKMDQFSFPFSLQASLTADLVSDPNFVANDEQLRAMKMGLGLIPPSEEFWTPVGQLTAAMTPEDKVNLLANIVPRFGSGDHTQEAALESFVSGLKPTFSLIRSKCPGMDESDVQLLGTELLAIEMLKPGRSTRDEFSLWVSALTEKEMNEYLATRKSYQINSEAGLKKLRDDRETELREQKETQEKFENQVKKARDERTMAFNPETGKMEALK</sequence>
<feature type="region of interest" description="Disordered" evidence="1">
    <location>
        <begin position="614"/>
        <end position="656"/>
    </location>
</feature>
<feature type="domain" description="Methyltransferase type 11" evidence="3">
    <location>
        <begin position="252"/>
        <end position="290"/>
    </location>
</feature>
<dbReference type="SUPFAM" id="SSF53335">
    <property type="entry name" value="S-adenosyl-L-methionine-dependent methyltransferases"/>
    <property type="match status" value="2"/>
</dbReference>
<dbReference type="Pfam" id="PF08241">
    <property type="entry name" value="Methyltransf_11"/>
    <property type="match status" value="1"/>
</dbReference>
<evidence type="ECO:0000259" key="3">
    <source>
        <dbReference type="Pfam" id="PF08241"/>
    </source>
</evidence>
<proteinExistence type="predicted"/>
<reference evidence="4" key="1">
    <citation type="submission" date="2021-01" db="EMBL/GenBank/DDBJ databases">
        <authorList>
            <person name="Corre E."/>
            <person name="Pelletier E."/>
            <person name="Niang G."/>
            <person name="Scheremetjew M."/>
            <person name="Finn R."/>
            <person name="Kale V."/>
            <person name="Holt S."/>
            <person name="Cochrane G."/>
            <person name="Meng A."/>
            <person name="Brown T."/>
            <person name="Cohen L."/>
        </authorList>
    </citation>
    <scope>NUCLEOTIDE SEQUENCE</scope>
    <source>
        <strain evidence="4">CCAP1064/1</strain>
    </source>
</reference>
<name>A0A7S0GCA7_9STRA</name>
<dbReference type="InterPro" id="IPR029063">
    <property type="entry name" value="SAM-dependent_MTases_sf"/>
</dbReference>
<gene>
    <name evidence="4" type="ORF">PINE0816_LOCUS7254</name>
</gene>
<evidence type="ECO:0000256" key="2">
    <source>
        <dbReference type="SAM" id="SignalP"/>
    </source>
</evidence>
<feature type="compositionally biased region" description="Basic and acidic residues" evidence="1">
    <location>
        <begin position="614"/>
        <end position="642"/>
    </location>
</feature>
<dbReference type="PANTHER" id="PTHR43036:SF2">
    <property type="entry name" value="OS04G0481300 PROTEIN"/>
    <property type="match status" value="1"/>
</dbReference>
<accession>A0A7S0GCA7</accession>
<dbReference type="Gene3D" id="3.40.50.150">
    <property type="entry name" value="Vaccinia Virus protein VP39"/>
    <property type="match status" value="1"/>
</dbReference>
<evidence type="ECO:0000256" key="1">
    <source>
        <dbReference type="SAM" id="MobiDB-lite"/>
    </source>
</evidence>
<protein>
    <recommendedName>
        <fullName evidence="3">Methyltransferase type 11 domain-containing protein</fullName>
    </recommendedName>
</protein>
<keyword evidence="2" id="KW-0732">Signal</keyword>
<dbReference type="PANTHER" id="PTHR43036">
    <property type="entry name" value="OSJNBB0011N17.9 PROTEIN"/>
    <property type="match status" value="1"/>
</dbReference>
<dbReference type="AlphaFoldDB" id="A0A7S0GCA7"/>